<organism evidence="1 2">
    <name type="scientific">Corallococcus caeni</name>
    <dbReference type="NCBI Taxonomy" id="3082388"/>
    <lineage>
        <taxon>Bacteria</taxon>
        <taxon>Pseudomonadati</taxon>
        <taxon>Myxococcota</taxon>
        <taxon>Myxococcia</taxon>
        <taxon>Myxococcales</taxon>
        <taxon>Cystobacterineae</taxon>
        <taxon>Myxococcaceae</taxon>
        <taxon>Corallococcus</taxon>
    </lineage>
</organism>
<comment type="caution">
    <text evidence="1">The sequence shown here is derived from an EMBL/GenBank/DDBJ whole genome shotgun (WGS) entry which is preliminary data.</text>
</comment>
<accession>A0ABQ6QTC0</accession>
<name>A0ABQ6QTC0_9BACT</name>
<dbReference type="PROSITE" id="PS51257">
    <property type="entry name" value="PROKAR_LIPOPROTEIN"/>
    <property type="match status" value="1"/>
</dbReference>
<evidence type="ECO:0000313" key="2">
    <source>
        <dbReference type="Proteomes" id="UP001342631"/>
    </source>
</evidence>
<protein>
    <submittedName>
        <fullName evidence="1">Uncharacterized protein</fullName>
    </submittedName>
</protein>
<keyword evidence="2" id="KW-1185">Reference proteome</keyword>
<reference evidence="1 2" key="1">
    <citation type="journal article" date="2024" name="Arch. Microbiol.">
        <title>Corallococcus caeni sp. nov., a novel myxobacterium isolated from activated sludge.</title>
        <authorList>
            <person name="Tomita S."/>
            <person name="Nakai R."/>
            <person name="Kuroda K."/>
            <person name="Kurashita H."/>
            <person name="Hatamoto M."/>
            <person name="Yamaguchi T."/>
            <person name="Narihiro T."/>
        </authorList>
    </citation>
    <scope>NUCLEOTIDE SEQUENCE [LARGE SCALE GENOMIC DNA]</scope>
    <source>
        <strain evidence="1 2">NO1</strain>
    </source>
</reference>
<gene>
    <name evidence="1" type="ORF">ASNO1_35230</name>
</gene>
<proteinExistence type="predicted"/>
<sequence length="72" mass="7953">MGRAHAVGLWLCVLGGMAACPDVHRPGGKLDRAARKDVLDRLSNQECHSDEFRRECAESGIPLEECLEDCEE</sequence>
<evidence type="ECO:0000313" key="1">
    <source>
        <dbReference type="EMBL" id="GMU07270.1"/>
    </source>
</evidence>
<dbReference type="Proteomes" id="UP001342631">
    <property type="component" value="Unassembled WGS sequence"/>
</dbReference>
<dbReference type="EMBL" id="BTTX01000003">
    <property type="protein sequence ID" value="GMU07270.1"/>
    <property type="molecule type" value="Genomic_DNA"/>
</dbReference>